<dbReference type="Gene3D" id="1.10.3680.10">
    <property type="entry name" value="TerB-like"/>
    <property type="match status" value="1"/>
</dbReference>
<dbReference type="EMBL" id="QUBQ01000001">
    <property type="protein sequence ID" value="REK76765.1"/>
    <property type="molecule type" value="Genomic_DNA"/>
</dbReference>
<name>A0A371PLA4_9BACL</name>
<comment type="caution">
    <text evidence="1">The sequence shown here is derived from an EMBL/GenBank/DDBJ whole genome shotgun (WGS) entry which is preliminary data.</text>
</comment>
<dbReference type="SUPFAM" id="SSF158682">
    <property type="entry name" value="TerB-like"/>
    <property type="match status" value="1"/>
</dbReference>
<organism evidence="1 2">
    <name type="scientific">Paenibacillus paeoniae</name>
    <dbReference type="NCBI Taxonomy" id="2292705"/>
    <lineage>
        <taxon>Bacteria</taxon>
        <taxon>Bacillati</taxon>
        <taxon>Bacillota</taxon>
        <taxon>Bacilli</taxon>
        <taxon>Bacillales</taxon>
        <taxon>Paenibacillaceae</taxon>
        <taxon>Paenibacillus</taxon>
    </lineage>
</organism>
<keyword evidence="2" id="KW-1185">Reference proteome</keyword>
<evidence type="ECO:0000313" key="2">
    <source>
        <dbReference type="Proteomes" id="UP000261905"/>
    </source>
</evidence>
<dbReference type="AlphaFoldDB" id="A0A371PLA4"/>
<evidence type="ECO:0000313" key="1">
    <source>
        <dbReference type="EMBL" id="REK76765.1"/>
    </source>
</evidence>
<dbReference type="Proteomes" id="UP000261905">
    <property type="component" value="Unassembled WGS sequence"/>
</dbReference>
<dbReference type="RefSeq" id="WP_116043885.1">
    <property type="nucleotide sequence ID" value="NZ_QUBQ01000001.1"/>
</dbReference>
<sequence length="137" mass="15917">MFLQFLVEREHKEAFLDLAHRIASSDGFINRNERNYIQGWLLELGLEGWTPEARAHLSTAELIGNLQDDRIKHIFLAEMLLLIFADGTFNDEEKRIAAEMQQLFGCDDETFGRFRSWVEEMNTLKVEGMKLVLDLPS</sequence>
<protein>
    <submittedName>
        <fullName evidence="1">TerB family tellurite resistance protein</fullName>
    </submittedName>
</protein>
<gene>
    <name evidence="1" type="ORF">DX130_06950</name>
</gene>
<dbReference type="InterPro" id="IPR029024">
    <property type="entry name" value="TerB-like"/>
</dbReference>
<accession>A0A371PLA4</accession>
<proteinExistence type="predicted"/>
<dbReference type="OrthoDB" id="1934251at2"/>
<reference evidence="1 2" key="1">
    <citation type="submission" date="2018-08" db="EMBL/GenBank/DDBJ databases">
        <title>Paenibacillus sp. M4BSY-1, whole genome shotgun sequence.</title>
        <authorList>
            <person name="Tuo L."/>
        </authorList>
    </citation>
    <scope>NUCLEOTIDE SEQUENCE [LARGE SCALE GENOMIC DNA]</scope>
    <source>
        <strain evidence="1 2">M4BSY-1</strain>
    </source>
</reference>